<dbReference type="Gene3D" id="6.10.340.10">
    <property type="match status" value="1"/>
</dbReference>
<keyword evidence="1" id="KW-0812">Transmembrane</keyword>
<dbReference type="EMBL" id="JBHLXG010000004">
    <property type="protein sequence ID" value="MFC0226082.1"/>
    <property type="molecule type" value="Genomic_DNA"/>
</dbReference>
<dbReference type="Pfam" id="PF17154">
    <property type="entry name" value="GAPES3"/>
    <property type="match status" value="1"/>
</dbReference>
<dbReference type="InterPro" id="IPR033419">
    <property type="entry name" value="GAPES3"/>
</dbReference>
<feature type="domain" description="EAL" evidence="2">
    <location>
        <begin position="254"/>
        <end position="501"/>
    </location>
</feature>
<dbReference type="PROSITE" id="PS50885">
    <property type="entry name" value="HAMP"/>
    <property type="match status" value="1"/>
</dbReference>
<name>A0ABV6EAP8_9GAMM</name>
<dbReference type="PANTHER" id="PTHR33121">
    <property type="entry name" value="CYCLIC DI-GMP PHOSPHODIESTERASE PDEF"/>
    <property type="match status" value="1"/>
</dbReference>
<keyword evidence="5" id="KW-1185">Reference proteome</keyword>
<protein>
    <submittedName>
        <fullName evidence="4">EAL domain-containing protein</fullName>
    </submittedName>
</protein>
<feature type="transmembrane region" description="Helical" evidence="1">
    <location>
        <begin position="12"/>
        <end position="35"/>
    </location>
</feature>
<gene>
    <name evidence="4" type="ORF">ACFFJ3_06130</name>
</gene>
<evidence type="ECO:0000259" key="3">
    <source>
        <dbReference type="PROSITE" id="PS50885"/>
    </source>
</evidence>
<feature type="domain" description="HAMP" evidence="3">
    <location>
        <begin position="181"/>
        <end position="237"/>
    </location>
</feature>
<evidence type="ECO:0000313" key="4">
    <source>
        <dbReference type="EMBL" id="MFC0226082.1"/>
    </source>
</evidence>
<dbReference type="InterPro" id="IPR035919">
    <property type="entry name" value="EAL_sf"/>
</dbReference>
<accession>A0ABV6EAP8</accession>
<dbReference type="Pfam" id="PF00563">
    <property type="entry name" value="EAL"/>
    <property type="match status" value="1"/>
</dbReference>
<proteinExistence type="predicted"/>
<dbReference type="SUPFAM" id="SSF141868">
    <property type="entry name" value="EAL domain-like"/>
    <property type="match status" value="1"/>
</dbReference>
<keyword evidence="1" id="KW-1133">Transmembrane helix</keyword>
<dbReference type="SMART" id="SM00052">
    <property type="entry name" value="EAL"/>
    <property type="match status" value="1"/>
</dbReference>
<organism evidence="4 5">
    <name type="scientific">Serratia aquatilis</name>
    <dbReference type="NCBI Taxonomy" id="1737515"/>
    <lineage>
        <taxon>Bacteria</taxon>
        <taxon>Pseudomonadati</taxon>
        <taxon>Pseudomonadota</taxon>
        <taxon>Gammaproteobacteria</taxon>
        <taxon>Enterobacterales</taxon>
        <taxon>Yersiniaceae</taxon>
        <taxon>Serratia</taxon>
    </lineage>
</organism>
<evidence type="ECO:0000256" key="1">
    <source>
        <dbReference type="SAM" id="Phobius"/>
    </source>
</evidence>
<comment type="caution">
    <text evidence="4">The sequence shown here is derived from an EMBL/GenBank/DDBJ whole genome shotgun (WGS) entry which is preliminary data.</text>
</comment>
<evidence type="ECO:0000259" key="2">
    <source>
        <dbReference type="PROSITE" id="PS50883"/>
    </source>
</evidence>
<dbReference type="InterPro" id="IPR050706">
    <property type="entry name" value="Cyclic-di-GMP_PDE-like"/>
</dbReference>
<sequence>MRVRRSLTIKQMTIVSSVALVVICIFIVIQLFHFVQQRRDDYVKQLENIAHSVRQPLAQTVLRMDVPETERALNALLPVGILTRADIVLPNEFQALHANFPPERPVPALVVRIFDLPVQITVPLYSLERVSANPQPLAYLVLQVDSYRMYQFILSTFSTLLSTYLLLALILSIAITWCMNRLLVYPLRAIARELENVSQGDLPYHQLTPPAQHQDDELGLLVRNYNRNQQMLAQAYGALNRQSQHRPMREGNKPMIQENEILLGIEQHQFRLILQAQLDMQTERVIGAEALLHWHQPDGISTTSVEVKELNLPLVNWVLEASCHILAEWQTKAIPLPLTVNISAVHIQHKDFGAHLKRLLAEHRVDPGKMRLKITETAWINDPDHLLALLRELQDAGLSIALDGLGIGYASLHDLNRLKCLPLDLINIDRRFIAGLPKDEAMVRIVISISEILNLPVMALGVETASQRDWLLQHGIRNGQGSLLAKPLSLEEFEVQYRLLFPILESH</sequence>
<evidence type="ECO:0000313" key="5">
    <source>
        <dbReference type="Proteomes" id="UP001589792"/>
    </source>
</evidence>
<dbReference type="PANTHER" id="PTHR33121:SF77">
    <property type="entry name" value="CYCLIC DI-GMP PHOSPHODIESTERASE PDEK-RELATED"/>
    <property type="match status" value="1"/>
</dbReference>
<dbReference type="Proteomes" id="UP001589792">
    <property type="component" value="Unassembled WGS sequence"/>
</dbReference>
<keyword evidence="1" id="KW-0472">Membrane</keyword>
<dbReference type="Pfam" id="PF00672">
    <property type="entry name" value="HAMP"/>
    <property type="match status" value="1"/>
</dbReference>
<dbReference type="InterPro" id="IPR003660">
    <property type="entry name" value="HAMP_dom"/>
</dbReference>
<dbReference type="RefSeq" id="WP_380673782.1">
    <property type="nucleotide sequence ID" value="NZ_CP173186.1"/>
</dbReference>
<reference evidence="4 5" key="1">
    <citation type="submission" date="2024-09" db="EMBL/GenBank/DDBJ databases">
        <authorList>
            <person name="Sun Q."/>
            <person name="Mori K."/>
        </authorList>
    </citation>
    <scope>NUCLEOTIDE SEQUENCE [LARGE SCALE GENOMIC DNA]</scope>
    <source>
        <strain evidence="4 5">CCM 8626</strain>
    </source>
</reference>
<dbReference type="CDD" id="cd01948">
    <property type="entry name" value="EAL"/>
    <property type="match status" value="1"/>
</dbReference>
<dbReference type="InterPro" id="IPR001633">
    <property type="entry name" value="EAL_dom"/>
</dbReference>
<dbReference type="PROSITE" id="PS50883">
    <property type="entry name" value="EAL"/>
    <property type="match status" value="1"/>
</dbReference>
<feature type="transmembrane region" description="Helical" evidence="1">
    <location>
        <begin position="152"/>
        <end position="178"/>
    </location>
</feature>
<dbReference type="Gene3D" id="3.20.20.450">
    <property type="entry name" value="EAL domain"/>
    <property type="match status" value="1"/>
</dbReference>